<dbReference type="GO" id="GO:0008652">
    <property type="term" value="P:amino acid biosynthetic process"/>
    <property type="evidence" value="ECO:0007669"/>
    <property type="project" value="UniProtKB-KW"/>
</dbReference>
<keyword evidence="4 6" id="KW-0560">Oxidoreductase</keyword>
<dbReference type="CDD" id="cd01065">
    <property type="entry name" value="NAD_bind_Shikimate_DH"/>
    <property type="match status" value="1"/>
</dbReference>
<dbReference type="InterPro" id="IPR036291">
    <property type="entry name" value="NAD(P)-bd_dom_sf"/>
</dbReference>
<evidence type="ECO:0000256" key="1">
    <source>
        <dbReference type="ARBA" id="ARBA00012962"/>
    </source>
</evidence>
<keyword evidence="11" id="KW-1185">Reference proteome</keyword>
<dbReference type="PANTHER" id="PTHR21089:SF1">
    <property type="entry name" value="BIFUNCTIONAL 3-DEHYDROQUINATE DEHYDRATASE_SHIKIMATE DEHYDROGENASE, CHLOROPLASTIC"/>
    <property type="match status" value="1"/>
</dbReference>
<feature type="binding site" evidence="6">
    <location>
        <position position="225"/>
    </location>
    <ligand>
        <name>NADP(+)</name>
        <dbReference type="ChEBI" id="CHEBI:58349"/>
    </ligand>
</feature>
<dbReference type="Proteomes" id="UP000070400">
    <property type="component" value="Unassembled WGS sequence"/>
</dbReference>
<comment type="pathway">
    <text evidence="6">Metabolic intermediate biosynthesis; chorismate biosynthesis; chorismate from D-erythrose 4-phosphate and phosphoenolpyruvate: step 4/7.</text>
</comment>
<dbReference type="Pfam" id="PF08501">
    <property type="entry name" value="Shikimate_dh_N"/>
    <property type="match status" value="1"/>
</dbReference>
<comment type="function">
    <text evidence="6">Involved in the biosynthesis of the chorismate, which leads to the biosynthesis of aromatic amino acids. Catalyzes the reversible NADPH linked reduction of 3-dehydroshikimate (DHSA) to yield shikimate (SA).</text>
</comment>
<sequence>MISGKTKIFAIMGDPVEHSLSPTMHNAAFRELGLNYLYVAFRVSSSSLRNGVESIRALNIKGVNITIPHKIAVLNYLDELDEFAKMIGAVNTIKNECGRLRGFNTDGKGAIRALKEKVKDIRDASVLLLGAGGAARSIAFSLAKSGAELSISNRTFSKAEDLADSIERKIKTKVKRIPLKQEKLKKVIAEADILINATSVGMYPKENETLVTSDMMHSDLVVKDIVYKPVKTRLLREAEKAKADTIDGLSMLVHQGAESFEIWTGQSAPIDVMRRATKEALESG</sequence>
<feature type="binding site" evidence="6">
    <location>
        <position position="248"/>
    </location>
    <ligand>
        <name>NADP(+)</name>
        <dbReference type="ChEBI" id="CHEBI:58349"/>
    </ligand>
</feature>
<feature type="domain" description="SDH C-terminal" evidence="9">
    <location>
        <begin position="248"/>
        <end position="276"/>
    </location>
</feature>
<dbReference type="EC" id="1.1.1.25" evidence="1 6"/>
<accession>A0A133V8D0</accession>
<keyword evidence="3 6" id="KW-0521">NADP</keyword>
<organism evidence="10 11">
    <name type="scientific">candidate division MSBL1 archaeon SCGC-AAA261D19</name>
    <dbReference type="NCBI Taxonomy" id="1698273"/>
    <lineage>
        <taxon>Archaea</taxon>
        <taxon>Methanobacteriati</taxon>
        <taxon>Methanobacteriota</taxon>
        <taxon>candidate division MSBL1</taxon>
    </lineage>
</organism>
<dbReference type="InterPro" id="IPR011342">
    <property type="entry name" value="Shikimate_DH"/>
</dbReference>
<evidence type="ECO:0000313" key="11">
    <source>
        <dbReference type="Proteomes" id="UP000070400"/>
    </source>
</evidence>
<comment type="subunit">
    <text evidence="6">Homodimer.</text>
</comment>
<dbReference type="Gene3D" id="3.40.50.10860">
    <property type="entry name" value="Leucine Dehydrogenase, chain A, domain 1"/>
    <property type="match status" value="1"/>
</dbReference>
<feature type="binding site" evidence="6">
    <location>
        <position position="227"/>
    </location>
    <ligand>
        <name>shikimate</name>
        <dbReference type="ChEBI" id="CHEBI:36208"/>
    </ligand>
</feature>
<dbReference type="InterPro" id="IPR041121">
    <property type="entry name" value="SDH_C"/>
</dbReference>
<reference evidence="10 11" key="1">
    <citation type="journal article" date="2016" name="Sci. Rep.">
        <title>Metabolic traits of an uncultured archaeal lineage -MSBL1- from brine pools of the Red Sea.</title>
        <authorList>
            <person name="Mwirichia R."/>
            <person name="Alam I."/>
            <person name="Rashid M."/>
            <person name="Vinu M."/>
            <person name="Ba-Alawi W."/>
            <person name="Anthony Kamau A."/>
            <person name="Kamanda Ngugi D."/>
            <person name="Goker M."/>
            <person name="Klenk H.P."/>
            <person name="Bajic V."/>
            <person name="Stingl U."/>
        </authorList>
    </citation>
    <scope>NUCLEOTIDE SEQUENCE [LARGE SCALE GENOMIC DNA]</scope>
    <source>
        <strain evidence="10">SCGC-AAA261D19</strain>
    </source>
</reference>
<feature type="binding site" evidence="6">
    <location>
        <position position="91"/>
    </location>
    <ligand>
        <name>shikimate</name>
        <dbReference type="ChEBI" id="CHEBI:36208"/>
    </ligand>
</feature>
<dbReference type="SUPFAM" id="SSF53223">
    <property type="entry name" value="Aminoacid dehydrogenase-like, N-terminal domain"/>
    <property type="match status" value="1"/>
</dbReference>
<dbReference type="InterPro" id="IPR013708">
    <property type="entry name" value="Shikimate_DH-bd_N"/>
</dbReference>
<gene>
    <name evidence="6" type="primary">aroE</name>
    <name evidence="10" type="ORF">AKJ43_00920</name>
</gene>
<feature type="binding site" evidence="6">
    <location>
        <begin position="130"/>
        <end position="134"/>
    </location>
    <ligand>
        <name>NADP(+)</name>
        <dbReference type="ChEBI" id="CHEBI:58349"/>
    </ligand>
</feature>
<dbReference type="PANTHER" id="PTHR21089">
    <property type="entry name" value="SHIKIMATE DEHYDROGENASE"/>
    <property type="match status" value="1"/>
</dbReference>
<feature type="domain" description="Quinate/shikimate 5-dehydrogenase/glutamyl-tRNA reductase" evidence="7">
    <location>
        <begin position="115"/>
        <end position="213"/>
    </location>
</feature>
<proteinExistence type="inferred from homology"/>
<evidence type="ECO:0000259" key="9">
    <source>
        <dbReference type="Pfam" id="PF18317"/>
    </source>
</evidence>
<dbReference type="GO" id="GO:0019632">
    <property type="term" value="P:shikimate metabolic process"/>
    <property type="evidence" value="ECO:0007669"/>
    <property type="project" value="InterPro"/>
</dbReference>
<evidence type="ECO:0000313" key="10">
    <source>
        <dbReference type="EMBL" id="KXB02685.1"/>
    </source>
</evidence>
<comment type="catalytic activity">
    <reaction evidence="6">
        <text>shikimate + NADP(+) = 3-dehydroshikimate + NADPH + H(+)</text>
        <dbReference type="Rhea" id="RHEA:17737"/>
        <dbReference type="ChEBI" id="CHEBI:15378"/>
        <dbReference type="ChEBI" id="CHEBI:16630"/>
        <dbReference type="ChEBI" id="CHEBI:36208"/>
        <dbReference type="ChEBI" id="CHEBI:57783"/>
        <dbReference type="ChEBI" id="CHEBI:58349"/>
        <dbReference type="EC" id="1.1.1.25"/>
    </reaction>
</comment>
<dbReference type="NCBIfam" id="NF001319">
    <property type="entry name" value="PRK00258.3-3"/>
    <property type="match status" value="1"/>
</dbReference>
<dbReference type="Gene3D" id="3.40.50.720">
    <property type="entry name" value="NAD(P)-binding Rossmann-like Domain"/>
    <property type="match status" value="1"/>
</dbReference>
<evidence type="ECO:0000256" key="5">
    <source>
        <dbReference type="ARBA" id="ARBA00023141"/>
    </source>
</evidence>
<feature type="binding site" evidence="6">
    <location>
        <position position="82"/>
    </location>
    <ligand>
        <name>NADP(+)</name>
        <dbReference type="ChEBI" id="CHEBI:58349"/>
    </ligand>
</feature>
<evidence type="ECO:0000259" key="8">
    <source>
        <dbReference type="Pfam" id="PF08501"/>
    </source>
</evidence>
<feature type="active site" description="Proton acceptor" evidence="6">
    <location>
        <position position="70"/>
    </location>
</feature>
<dbReference type="SUPFAM" id="SSF51735">
    <property type="entry name" value="NAD(P)-binding Rossmann-fold domains"/>
    <property type="match status" value="1"/>
</dbReference>
<evidence type="ECO:0000256" key="2">
    <source>
        <dbReference type="ARBA" id="ARBA00022605"/>
    </source>
</evidence>
<comment type="caution">
    <text evidence="10">The sequence shown here is derived from an EMBL/GenBank/DDBJ whole genome shotgun (WGS) entry which is preliminary data.</text>
</comment>
<dbReference type="Pfam" id="PF01488">
    <property type="entry name" value="Shikimate_DH"/>
    <property type="match status" value="1"/>
</dbReference>
<dbReference type="InterPro" id="IPR022893">
    <property type="entry name" value="Shikimate_DH_fam"/>
</dbReference>
<keyword evidence="5 6" id="KW-0057">Aromatic amino acid biosynthesis</keyword>
<dbReference type="GO" id="GO:0009073">
    <property type="term" value="P:aromatic amino acid family biosynthetic process"/>
    <property type="evidence" value="ECO:0007669"/>
    <property type="project" value="UniProtKB-KW"/>
</dbReference>
<evidence type="ECO:0000256" key="4">
    <source>
        <dbReference type="ARBA" id="ARBA00023002"/>
    </source>
</evidence>
<dbReference type="InterPro" id="IPR046346">
    <property type="entry name" value="Aminoacid_DH-like_N_sf"/>
</dbReference>
<dbReference type="NCBIfam" id="TIGR00507">
    <property type="entry name" value="aroE"/>
    <property type="match status" value="1"/>
</dbReference>
<dbReference type="GO" id="GO:0009423">
    <property type="term" value="P:chorismate biosynthetic process"/>
    <property type="evidence" value="ECO:0007669"/>
    <property type="project" value="UniProtKB-UniRule"/>
</dbReference>
<feature type="domain" description="Shikimate dehydrogenase substrate binding N-terminal" evidence="8">
    <location>
        <begin position="11"/>
        <end position="93"/>
    </location>
</feature>
<protein>
    <recommendedName>
        <fullName evidence="1 6">Shikimate dehydrogenase (NADP(+))</fullName>
        <shortName evidence="6">SDH</shortName>
        <ecNumber evidence="1 6">1.1.1.25</ecNumber>
    </recommendedName>
</protein>
<dbReference type="Pfam" id="PF18317">
    <property type="entry name" value="SDH_C"/>
    <property type="match status" value="1"/>
</dbReference>
<feature type="binding site" evidence="6">
    <location>
        <position position="106"/>
    </location>
    <ligand>
        <name>shikimate</name>
        <dbReference type="ChEBI" id="CHEBI:36208"/>
    </ligand>
</feature>
<dbReference type="AlphaFoldDB" id="A0A133V8D0"/>
<feature type="binding site" evidence="6">
    <location>
        <position position="66"/>
    </location>
    <ligand>
        <name>shikimate</name>
        <dbReference type="ChEBI" id="CHEBI:36208"/>
    </ligand>
</feature>
<comment type="similarity">
    <text evidence="6">Belongs to the shikimate dehydrogenase family.</text>
</comment>
<dbReference type="GO" id="GO:0004764">
    <property type="term" value="F:shikimate 3-dehydrogenase (NADP+) activity"/>
    <property type="evidence" value="ECO:0007669"/>
    <property type="project" value="UniProtKB-UniRule"/>
</dbReference>
<dbReference type="NCBIfam" id="NF001314">
    <property type="entry name" value="PRK00258.2-2"/>
    <property type="match status" value="1"/>
</dbReference>
<evidence type="ECO:0000259" key="7">
    <source>
        <dbReference type="Pfam" id="PF01488"/>
    </source>
</evidence>
<evidence type="ECO:0000256" key="3">
    <source>
        <dbReference type="ARBA" id="ARBA00022857"/>
    </source>
</evidence>
<feature type="binding site" evidence="6">
    <location>
        <begin position="19"/>
        <end position="21"/>
    </location>
    <ligand>
        <name>shikimate</name>
        <dbReference type="ChEBI" id="CHEBI:36208"/>
    </ligand>
</feature>
<name>A0A133V8D0_9EURY</name>
<evidence type="ECO:0000256" key="6">
    <source>
        <dbReference type="HAMAP-Rule" id="MF_00222"/>
    </source>
</evidence>
<dbReference type="GO" id="GO:0050661">
    <property type="term" value="F:NADP binding"/>
    <property type="evidence" value="ECO:0007669"/>
    <property type="project" value="InterPro"/>
</dbReference>
<dbReference type="EMBL" id="LHXX01000007">
    <property type="protein sequence ID" value="KXB02685.1"/>
    <property type="molecule type" value="Genomic_DNA"/>
</dbReference>
<dbReference type="InterPro" id="IPR006151">
    <property type="entry name" value="Shikm_DH/Glu-tRNA_Rdtase"/>
</dbReference>
<dbReference type="UniPathway" id="UPA00053">
    <property type="reaction ID" value="UER00087"/>
</dbReference>
<dbReference type="HAMAP" id="MF_00222">
    <property type="entry name" value="Shikimate_DH_AroE"/>
    <property type="match status" value="1"/>
</dbReference>
<feature type="binding site" evidence="6">
    <location>
        <begin position="153"/>
        <end position="158"/>
    </location>
    <ligand>
        <name>NADP(+)</name>
        <dbReference type="ChEBI" id="CHEBI:58349"/>
    </ligand>
</feature>
<dbReference type="PATRIC" id="fig|1698273.3.peg.790"/>
<feature type="binding site" evidence="6">
    <location>
        <position position="255"/>
    </location>
    <ligand>
        <name>shikimate</name>
        <dbReference type="ChEBI" id="CHEBI:36208"/>
    </ligand>
</feature>
<dbReference type="FunFam" id="3.40.50.720:FF:000086">
    <property type="entry name" value="Quinate/shikimate dehydrogenase"/>
    <property type="match status" value="1"/>
</dbReference>
<keyword evidence="2 6" id="KW-0028">Amino-acid biosynthesis</keyword>